<protein>
    <recommendedName>
        <fullName evidence="6">Short-chain dehydrogenase</fullName>
    </recommendedName>
</protein>
<dbReference type="PANTHER" id="PTHR24320:SF236">
    <property type="entry name" value="SHORT-CHAIN DEHYDROGENASE-RELATED"/>
    <property type="match status" value="1"/>
</dbReference>
<dbReference type="GO" id="GO:0016491">
    <property type="term" value="F:oxidoreductase activity"/>
    <property type="evidence" value="ECO:0007669"/>
    <property type="project" value="UniProtKB-KW"/>
</dbReference>
<evidence type="ECO:0000256" key="2">
    <source>
        <dbReference type="ARBA" id="ARBA00022857"/>
    </source>
</evidence>
<proteinExistence type="inferred from homology"/>
<comment type="caution">
    <text evidence="4">The sequence shown here is derived from an EMBL/GenBank/DDBJ whole genome shotgun (WGS) entry which is preliminary data.</text>
</comment>
<organism evidence="4 5">
    <name type="scientific">Talaromyces proteolyticus</name>
    <dbReference type="NCBI Taxonomy" id="1131652"/>
    <lineage>
        <taxon>Eukaryota</taxon>
        <taxon>Fungi</taxon>
        <taxon>Dikarya</taxon>
        <taxon>Ascomycota</taxon>
        <taxon>Pezizomycotina</taxon>
        <taxon>Eurotiomycetes</taxon>
        <taxon>Eurotiomycetidae</taxon>
        <taxon>Eurotiales</taxon>
        <taxon>Trichocomaceae</taxon>
        <taxon>Talaromyces</taxon>
        <taxon>Talaromyces sect. Bacilispori</taxon>
    </lineage>
</organism>
<dbReference type="SUPFAM" id="SSF51735">
    <property type="entry name" value="NAD(P)-binding Rossmann-fold domains"/>
    <property type="match status" value="1"/>
</dbReference>
<dbReference type="RefSeq" id="XP_046077135.1">
    <property type="nucleotide sequence ID" value="XM_046215271.1"/>
</dbReference>
<keyword evidence="3" id="KW-0560">Oxidoreductase</keyword>
<accession>A0AAD4Q2X2</accession>
<evidence type="ECO:0000256" key="1">
    <source>
        <dbReference type="ARBA" id="ARBA00006484"/>
    </source>
</evidence>
<dbReference type="InterPro" id="IPR002347">
    <property type="entry name" value="SDR_fam"/>
</dbReference>
<evidence type="ECO:0000256" key="3">
    <source>
        <dbReference type="ARBA" id="ARBA00023002"/>
    </source>
</evidence>
<dbReference type="GeneID" id="70245558"/>
<evidence type="ECO:0000313" key="5">
    <source>
        <dbReference type="Proteomes" id="UP001201262"/>
    </source>
</evidence>
<dbReference type="PANTHER" id="PTHR24320">
    <property type="entry name" value="RETINOL DEHYDROGENASE"/>
    <property type="match status" value="1"/>
</dbReference>
<dbReference type="Proteomes" id="UP001201262">
    <property type="component" value="Unassembled WGS sequence"/>
</dbReference>
<dbReference type="PRINTS" id="PR00081">
    <property type="entry name" value="GDHRDH"/>
</dbReference>
<name>A0AAD4Q2X2_9EURO</name>
<gene>
    <name evidence="4" type="ORF">BGW36DRAFT_370629</name>
</gene>
<dbReference type="Gene3D" id="3.40.50.720">
    <property type="entry name" value="NAD(P)-binding Rossmann-like Domain"/>
    <property type="match status" value="1"/>
</dbReference>
<dbReference type="InterPro" id="IPR036291">
    <property type="entry name" value="NAD(P)-bd_dom_sf"/>
</dbReference>
<keyword evidence="5" id="KW-1185">Reference proteome</keyword>
<dbReference type="AlphaFoldDB" id="A0AAD4Q2X2"/>
<reference evidence="4" key="1">
    <citation type="submission" date="2021-12" db="EMBL/GenBank/DDBJ databases">
        <title>Convergent genome expansion in fungi linked to evolution of root-endophyte symbiosis.</title>
        <authorList>
            <consortium name="DOE Joint Genome Institute"/>
            <person name="Ke Y.-H."/>
            <person name="Bonito G."/>
            <person name="Liao H.-L."/>
            <person name="Looney B."/>
            <person name="Rojas-Flechas A."/>
            <person name="Nash J."/>
            <person name="Hameed K."/>
            <person name="Schadt C."/>
            <person name="Martin F."/>
            <person name="Crous P.W."/>
            <person name="Miettinen O."/>
            <person name="Magnuson J.K."/>
            <person name="Labbe J."/>
            <person name="Jacobson D."/>
            <person name="Doktycz M.J."/>
            <person name="Veneault-Fourrey C."/>
            <person name="Kuo A."/>
            <person name="Mondo S."/>
            <person name="Calhoun S."/>
            <person name="Riley R."/>
            <person name="Ohm R."/>
            <person name="LaButti K."/>
            <person name="Andreopoulos B."/>
            <person name="Pangilinan J."/>
            <person name="Nolan M."/>
            <person name="Tritt A."/>
            <person name="Clum A."/>
            <person name="Lipzen A."/>
            <person name="Daum C."/>
            <person name="Barry K."/>
            <person name="Grigoriev I.V."/>
            <person name="Vilgalys R."/>
        </authorList>
    </citation>
    <scope>NUCLEOTIDE SEQUENCE</scope>
    <source>
        <strain evidence="4">PMI_201</strain>
    </source>
</reference>
<dbReference type="Pfam" id="PF00106">
    <property type="entry name" value="adh_short"/>
    <property type="match status" value="1"/>
</dbReference>
<dbReference type="EMBL" id="JAJTJA010000002">
    <property type="protein sequence ID" value="KAH8704117.1"/>
    <property type="molecule type" value="Genomic_DNA"/>
</dbReference>
<comment type="similarity">
    <text evidence="1">Belongs to the short-chain dehydrogenases/reductases (SDR) family.</text>
</comment>
<keyword evidence="2" id="KW-0521">NADP</keyword>
<evidence type="ECO:0000313" key="4">
    <source>
        <dbReference type="EMBL" id="KAH8704117.1"/>
    </source>
</evidence>
<evidence type="ECO:0008006" key="6">
    <source>
        <dbReference type="Google" id="ProtNLM"/>
    </source>
</evidence>
<sequence>MAAEVARPPKPPFSSLFTQMFPPRPMFTEKNIADQSGKVFIVTGSNTGVGKEVAQILYSKNAKVYIAARSEEKANKAIEDIKNAWPKSTGSLIYQHLDLADLTTIKASVDNFKQNDSKLYGLINNAGVQALTAEPPNNVTAQGHEIHLGVNVLGSFLLTKLLTPTLVATAKTEPPNTVRVVWVSSLGLEVAGEEHYGITTNYLKYWPKIPPLRRYGVSKAGNWLYGVEFANRYKADGVVSVPCNPGHLRSDLYRDGSFLFRAIINTFIAYPSIYGAYTELYCALSPDITIHETGSWIVPWGRKYSLRSDLEAAKKTEAEGGNGHAKSFWNWSEEQVKKYA</sequence>